<dbReference type="Gene3D" id="3.40.50.80">
    <property type="entry name" value="Nucleotide-binding domain of ferredoxin-NADP reductase (FNR) module"/>
    <property type="match status" value="1"/>
</dbReference>
<dbReference type="SUPFAM" id="SSF63380">
    <property type="entry name" value="Riboflavin synthase domain-like"/>
    <property type="match status" value="1"/>
</dbReference>
<dbReference type="Gene3D" id="2.40.30.10">
    <property type="entry name" value="Translation factors"/>
    <property type="match status" value="1"/>
</dbReference>
<dbReference type="CDD" id="cd06193">
    <property type="entry name" value="siderophore_interacting"/>
    <property type="match status" value="1"/>
</dbReference>
<dbReference type="RefSeq" id="WP_133740428.1">
    <property type="nucleotide sequence ID" value="NZ_SNYN01000002.1"/>
</dbReference>
<dbReference type="PANTHER" id="PTHR30157:SF0">
    <property type="entry name" value="NADPH-DEPENDENT FERRIC-CHELATE REDUCTASE"/>
    <property type="match status" value="1"/>
</dbReference>
<dbReference type="InterPro" id="IPR039261">
    <property type="entry name" value="FNR_nucleotide-bd"/>
</dbReference>
<dbReference type="GO" id="GO:0016491">
    <property type="term" value="F:oxidoreductase activity"/>
    <property type="evidence" value="ECO:0007669"/>
    <property type="project" value="InterPro"/>
</dbReference>
<protein>
    <submittedName>
        <fullName evidence="2">NADPH-dependent ferric siderophore reductase</fullName>
    </submittedName>
</protein>
<dbReference type="AlphaFoldDB" id="A0A4R6V6F1"/>
<dbReference type="InterPro" id="IPR017938">
    <property type="entry name" value="Riboflavin_synthase-like_b-brl"/>
</dbReference>
<dbReference type="OrthoDB" id="3211041at2"/>
<evidence type="ECO:0000313" key="3">
    <source>
        <dbReference type="Proteomes" id="UP000295281"/>
    </source>
</evidence>
<evidence type="ECO:0000259" key="1">
    <source>
        <dbReference type="PROSITE" id="PS51384"/>
    </source>
</evidence>
<dbReference type="EMBL" id="SNYN01000002">
    <property type="protein sequence ID" value="TDQ54468.1"/>
    <property type="molecule type" value="Genomic_DNA"/>
</dbReference>
<sequence>MSDRPAREAPRAFRTVVRSVERLTPHMIRVVLGGDDLAGFDPSRHADSYVKLLFPRPGVAYPEPFDMAAVRRDLPREQWPSTRTYTVRSFDPESLEMAVDFVHHGDEGLAGPWAANARPGDPMNLLGPGGGYAPDPSADWHLLVGDESALPAIAASVERLPDDARAHVLVEIANADEEVKLSAPAGAEVTWVHRGSGPVGSALVAAVRALSFPGGRVHAFVHGEAGFVKELRRLLRIDHGIPLEQLSVSGYWRLGSDDEAWRSVKADWNRRVEDEESAAAHEGR</sequence>
<comment type="caution">
    <text evidence="2">The sequence shown here is derived from an EMBL/GenBank/DDBJ whole genome shotgun (WGS) entry which is preliminary data.</text>
</comment>
<name>A0A4R6V6F1_9ACTN</name>
<dbReference type="Proteomes" id="UP000295281">
    <property type="component" value="Unassembled WGS sequence"/>
</dbReference>
<feature type="domain" description="FAD-binding FR-type" evidence="1">
    <location>
        <begin position="10"/>
        <end position="135"/>
    </location>
</feature>
<organism evidence="2 3">
    <name type="scientific">Actinorugispora endophytica</name>
    <dbReference type="NCBI Taxonomy" id="1605990"/>
    <lineage>
        <taxon>Bacteria</taxon>
        <taxon>Bacillati</taxon>
        <taxon>Actinomycetota</taxon>
        <taxon>Actinomycetes</taxon>
        <taxon>Streptosporangiales</taxon>
        <taxon>Nocardiopsidaceae</taxon>
        <taxon>Actinorugispora</taxon>
    </lineage>
</organism>
<dbReference type="PROSITE" id="PS51384">
    <property type="entry name" value="FAD_FR"/>
    <property type="match status" value="1"/>
</dbReference>
<dbReference type="InterPro" id="IPR017927">
    <property type="entry name" value="FAD-bd_FR_type"/>
</dbReference>
<reference evidence="2 3" key="1">
    <citation type="submission" date="2019-03" db="EMBL/GenBank/DDBJ databases">
        <title>Genomic Encyclopedia of Type Strains, Phase IV (KMG-IV): sequencing the most valuable type-strain genomes for metagenomic binning, comparative biology and taxonomic classification.</title>
        <authorList>
            <person name="Goeker M."/>
        </authorList>
    </citation>
    <scope>NUCLEOTIDE SEQUENCE [LARGE SCALE GENOMIC DNA]</scope>
    <source>
        <strain evidence="2 3">DSM 46770</strain>
    </source>
</reference>
<dbReference type="InterPro" id="IPR013113">
    <property type="entry name" value="SIP_FAD-bd"/>
</dbReference>
<dbReference type="InterPro" id="IPR039374">
    <property type="entry name" value="SIP_fam"/>
</dbReference>
<dbReference type="FunFam" id="2.40.30.10:FF:000131">
    <property type="entry name" value="NADPH-dependent ferric siderophore reductase"/>
    <property type="match status" value="1"/>
</dbReference>
<dbReference type="PANTHER" id="PTHR30157">
    <property type="entry name" value="FERRIC REDUCTASE, NADPH-DEPENDENT"/>
    <property type="match status" value="1"/>
</dbReference>
<gene>
    <name evidence="2" type="ORF">EV190_102302</name>
</gene>
<accession>A0A4R6V6F1</accession>
<evidence type="ECO:0000313" key="2">
    <source>
        <dbReference type="EMBL" id="TDQ54468.1"/>
    </source>
</evidence>
<proteinExistence type="predicted"/>
<dbReference type="Pfam" id="PF04954">
    <property type="entry name" value="SIP"/>
    <property type="match status" value="1"/>
</dbReference>
<dbReference type="InterPro" id="IPR007037">
    <property type="entry name" value="SIP_rossman_dom"/>
</dbReference>
<dbReference type="Pfam" id="PF08021">
    <property type="entry name" value="FAD_binding_9"/>
    <property type="match status" value="1"/>
</dbReference>
<keyword evidence="3" id="KW-1185">Reference proteome</keyword>